<feature type="repeat" description="WD" evidence="4">
    <location>
        <begin position="598"/>
        <end position="630"/>
    </location>
</feature>
<evidence type="ECO:0000256" key="2">
    <source>
        <dbReference type="ARBA" id="ARBA00022574"/>
    </source>
</evidence>
<dbReference type="InterPro" id="IPR055439">
    <property type="entry name" value="Beta-prop_EML_1st"/>
</dbReference>
<evidence type="ECO:0000313" key="7">
    <source>
        <dbReference type="EMBL" id="CAD5115485.1"/>
    </source>
</evidence>
<dbReference type="PROSITE" id="PS50082">
    <property type="entry name" value="WD_REPEATS_2"/>
    <property type="match status" value="2"/>
</dbReference>
<feature type="domain" description="EML-like first beta-propeller" evidence="5">
    <location>
        <begin position="178"/>
        <end position="456"/>
    </location>
</feature>
<dbReference type="GO" id="GO:0000226">
    <property type="term" value="P:microtubule cytoskeleton organization"/>
    <property type="evidence" value="ECO:0007669"/>
    <property type="project" value="TreeGrafter"/>
</dbReference>
<dbReference type="GO" id="GO:0072686">
    <property type="term" value="C:mitotic spindle"/>
    <property type="evidence" value="ECO:0007669"/>
    <property type="project" value="TreeGrafter"/>
</dbReference>
<name>A0A7I8VGQ3_9ANNE</name>
<dbReference type="InterPro" id="IPR011047">
    <property type="entry name" value="Quinoprotein_ADH-like_sf"/>
</dbReference>
<dbReference type="PROSITE" id="PS50294">
    <property type="entry name" value="WD_REPEATS_REGION"/>
    <property type="match status" value="1"/>
</dbReference>
<dbReference type="InterPro" id="IPR050630">
    <property type="entry name" value="WD_repeat_EMAP"/>
</dbReference>
<dbReference type="Pfam" id="PF23414">
    <property type="entry name" value="Beta-prop_EML_2"/>
    <property type="match status" value="1"/>
</dbReference>
<dbReference type="InterPro" id="IPR005108">
    <property type="entry name" value="HELP"/>
</dbReference>
<comment type="caution">
    <text evidence="7">The sequence shown here is derived from an EMBL/GenBank/DDBJ whole genome shotgun (WGS) entry which is preliminary data.</text>
</comment>
<dbReference type="PANTHER" id="PTHR13720">
    <property type="entry name" value="WD-40 REPEAT PROTEIN"/>
    <property type="match status" value="1"/>
</dbReference>
<dbReference type="AlphaFoldDB" id="A0A7I8VGQ3"/>
<dbReference type="EMBL" id="CAJFCJ010000006">
    <property type="protein sequence ID" value="CAD5115485.1"/>
    <property type="molecule type" value="Genomic_DNA"/>
</dbReference>
<organism evidence="7 8">
    <name type="scientific">Dimorphilus gyrociliatus</name>
    <dbReference type="NCBI Taxonomy" id="2664684"/>
    <lineage>
        <taxon>Eukaryota</taxon>
        <taxon>Metazoa</taxon>
        <taxon>Spiralia</taxon>
        <taxon>Lophotrochozoa</taxon>
        <taxon>Annelida</taxon>
        <taxon>Polychaeta</taxon>
        <taxon>Polychaeta incertae sedis</taxon>
        <taxon>Dinophilidae</taxon>
        <taxon>Dimorphilus</taxon>
    </lineage>
</organism>
<dbReference type="PANTHER" id="PTHR13720:SF55">
    <property type="entry name" value="ECHINODERM MICROTUBULE-ASSOCIATED PROTEIN-LIKE CG42247"/>
    <property type="match status" value="1"/>
</dbReference>
<feature type="repeat" description="WD" evidence="4">
    <location>
        <begin position="466"/>
        <end position="507"/>
    </location>
</feature>
<evidence type="ECO:0000256" key="3">
    <source>
        <dbReference type="ARBA" id="ARBA00022737"/>
    </source>
</evidence>
<evidence type="ECO:0000259" key="5">
    <source>
        <dbReference type="Pfam" id="PF23409"/>
    </source>
</evidence>
<protein>
    <submittedName>
        <fullName evidence="7">DgyrCDS4453</fullName>
    </submittedName>
</protein>
<evidence type="ECO:0000313" key="8">
    <source>
        <dbReference type="Proteomes" id="UP000549394"/>
    </source>
</evidence>
<gene>
    <name evidence="7" type="ORF">DGYR_LOCUS4224</name>
</gene>
<reference evidence="7 8" key="1">
    <citation type="submission" date="2020-08" db="EMBL/GenBank/DDBJ databases">
        <authorList>
            <person name="Hejnol A."/>
        </authorList>
    </citation>
    <scope>NUCLEOTIDE SEQUENCE [LARGE SCALE GENOMIC DNA]</scope>
</reference>
<dbReference type="Gene3D" id="2.130.10.10">
    <property type="entry name" value="YVTN repeat-like/Quinoprotein amine dehydrogenase"/>
    <property type="match status" value="2"/>
</dbReference>
<evidence type="ECO:0000256" key="4">
    <source>
        <dbReference type="PROSITE-ProRule" id="PRU00221"/>
    </source>
</evidence>
<dbReference type="Pfam" id="PF03451">
    <property type="entry name" value="HELP"/>
    <property type="match status" value="1"/>
</dbReference>
<dbReference type="Proteomes" id="UP000549394">
    <property type="component" value="Unassembled WGS sequence"/>
</dbReference>
<dbReference type="SUPFAM" id="SSF50998">
    <property type="entry name" value="Quinoprotein alcohol dehydrogenase-like"/>
    <property type="match status" value="2"/>
</dbReference>
<dbReference type="InterPro" id="IPR015943">
    <property type="entry name" value="WD40/YVTN_repeat-like_dom_sf"/>
</dbReference>
<keyword evidence="3" id="KW-0677">Repeat</keyword>
<dbReference type="InterPro" id="IPR001680">
    <property type="entry name" value="WD40_rpt"/>
</dbReference>
<evidence type="ECO:0000259" key="6">
    <source>
        <dbReference type="Pfam" id="PF23414"/>
    </source>
</evidence>
<dbReference type="Pfam" id="PF23409">
    <property type="entry name" value="Beta-prop_EML"/>
    <property type="match status" value="1"/>
</dbReference>
<feature type="domain" description="EML-like second beta-propeller" evidence="6">
    <location>
        <begin position="477"/>
        <end position="742"/>
    </location>
</feature>
<dbReference type="GO" id="GO:0008017">
    <property type="term" value="F:microtubule binding"/>
    <property type="evidence" value="ECO:0007669"/>
    <property type="project" value="TreeGrafter"/>
</dbReference>
<evidence type="ECO:0000256" key="1">
    <source>
        <dbReference type="ARBA" id="ARBA00006489"/>
    </source>
</evidence>
<proteinExistence type="inferred from homology"/>
<comment type="similarity">
    <text evidence="1">Belongs to the WD repeat EMAP family.</text>
</comment>
<dbReference type="InterPro" id="IPR055442">
    <property type="entry name" value="Beta-prop_EML-like_2nd"/>
</dbReference>
<keyword evidence="2 4" id="KW-0853">WD repeat</keyword>
<sequence length="750" mass="84196">MVDLTYPPAIALYTAEPPYRNVESYSQLLRDLKHNTAFIVCGSEGIPKEISQIEHDASRMVPKQSYLQQFRANKQKHMSPPIDRWEDVEMSMTEVTPQPYNYEYETIRAEINGEEREFYCPKRLKDKQDLSKPAKRLKLDWVYGLNAFSRNPLHVLSTGELVYYVSNIAVVYDKKKDTQRFFTAHTSPICCIALHPDNLQPYIASGQSLEPLVRIWDARSMATYSVVGEGILQGNVTSLQLSSSGLLLIVDSSDKHTLLIWDWQNNELLVRTMISGEIAAVSAIFHPHDPSLVVTYGRQHVHFWKLFSDEENTYRLLRDKESGIFSNEFASPPSNVTAISFSPNGEVITADSEGRLLIWSKNDSDVYSINEEISKDLLRAHSPKPITALFMSADGTLLSSAGNEIRAWDSSAGYNMVKERLIPEAAGPIRSIVTRVQGSMDGAIFVVTAKSCLLEGSLQDKLSFVLHGHHNPVTSIVSSPSELSFFTAGQDSFICKWSADDKKMIWKVHVEFPCSSLAIDPTGRVLSVGTGQGRLIILSTDSGEHLSSFQVSHDHLDSMAFSPDGNRLALACHNASVYVFDVLDDAVVYRRRARKGILDGHEAAVFNLDWSTNSRYIQTESKDFEVIFWDTDQMLSVDPQSIVENEWVKHRCTIGARVIGAWKKLMPDVNVSAANTSNDKKLLITGNSDGSLRLYKYPCSSKKANFDERRPYSESIRAIEFSSNDQYVFTIGGRDCGTLQWVLSDSLEYT</sequence>
<dbReference type="SMART" id="SM00320">
    <property type="entry name" value="WD40"/>
    <property type="match status" value="10"/>
</dbReference>
<keyword evidence="8" id="KW-1185">Reference proteome</keyword>
<dbReference type="OrthoDB" id="47802at2759"/>
<accession>A0A7I8VGQ3</accession>